<dbReference type="AlphaFoldDB" id="A0A834WKG1"/>
<keyword evidence="3" id="KW-1185">Reference proteome</keyword>
<dbReference type="EMBL" id="JAAIUW010000008">
    <property type="protein sequence ID" value="KAF7820174.1"/>
    <property type="molecule type" value="Genomic_DNA"/>
</dbReference>
<feature type="compositionally biased region" description="Polar residues" evidence="1">
    <location>
        <begin position="1"/>
        <end position="14"/>
    </location>
</feature>
<dbReference type="Proteomes" id="UP000634136">
    <property type="component" value="Unassembled WGS sequence"/>
</dbReference>
<comment type="caution">
    <text evidence="2">The sequence shown here is derived from an EMBL/GenBank/DDBJ whole genome shotgun (WGS) entry which is preliminary data.</text>
</comment>
<proteinExistence type="predicted"/>
<evidence type="ECO:0000313" key="2">
    <source>
        <dbReference type="EMBL" id="KAF7820174.1"/>
    </source>
</evidence>
<name>A0A834WKG1_9FABA</name>
<gene>
    <name evidence="2" type="ORF">G2W53_025629</name>
</gene>
<sequence>MIATTAPSENTQHSLTRHHPTASSRWSFQVRQLLEVLRVKKADLNG</sequence>
<accession>A0A834WKG1</accession>
<evidence type="ECO:0000313" key="3">
    <source>
        <dbReference type="Proteomes" id="UP000634136"/>
    </source>
</evidence>
<evidence type="ECO:0000256" key="1">
    <source>
        <dbReference type="SAM" id="MobiDB-lite"/>
    </source>
</evidence>
<protein>
    <submittedName>
        <fullName evidence="2">Uncharacterized protein</fullName>
    </submittedName>
</protein>
<organism evidence="2 3">
    <name type="scientific">Senna tora</name>
    <dbReference type="NCBI Taxonomy" id="362788"/>
    <lineage>
        <taxon>Eukaryota</taxon>
        <taxon>Viridiplantae</taxon>
        <taxon>Streptophyta</taxon>
        <taxon>Embryophyta</taxon>
        <taxon>Tracheophyta</taxon>
        <taxon>Spermatophyta</taxon>
        <taxon>Magnoliopsida</taxon>
        <taxon>eudicotyledons</taxon>
        <taxon>Gunneridae</taxon>
        <taxon>Pentapetalae</taxon>
        <taxon>rosids</taxon>
        <taxon>fabids</taxon>
        <taxon>Fabales</taxon>
        <taxon>Fabaceae</taxon>
        <taxon>Caesalpinioideae</taxon>
        <taxon>Cassia clade</taxon>
        <taxon>Senna</taxon>
    </lineage>
</organism>
<feature type="region of interest" description="Disordered" evidence="1">
    <location>
        <begin position="1"/>
        <end position="23"/>
    </location>
</feature>
<reference evidence="2" key="1">
    <citation type="submission" date="2020-09" db="EMBL/GenBank/DDBJ databases">
        <title>Genome-Enabled Discovery of Anthraquinone Biosynthesis in Senna tora.</title>
        <authorList>
            <person name="Kang S.-H."/>
            <person name="Pandey R.P."/>
            <person name="Lee C.-M."/>
            <person name="Sim J.-S."/>
            <person name="Jeong J.-T."/>
            <person name="Choi B.-S."/>
            <person name="Jung M."/>
            <person name="Ginzburg D."/>
            <person name="Zhao K."/>
            <person name="Won S.Y."/>
            <person name="Oh T.-J."/>
            <person name="Yu Y."/>
            <person name="Kim N.-H."/>
            <person name="Lee O.R."/>
            <person name="Lee T.-H."/>
            <person name="Bashyal P."/>
            <person name="Kim T.-S."/>
            <person name="Lee W.-H."/>
            <person name="Kawkins C."/>
            <person name="Kim C.-K."/>
            <person name="Kim J.S."/>
            <person name="Ahn B.O."/>
            <person name="Rhee S.Y."/>
            <person name="Sohng J.K."/>
        </authorList>
    </citation>
    <scope>NUCLEOTIDE SEQUENCE</scope>
    <source>
        <tissue evidence="2">Leaf</tissue>
    </source>
</reference>